<comment type="caution">
    <text evidence="1">The sequence shown here is derived from an EMBL/GenBank/DDBJ whole genome shotgun (WGS) entry which is preliminary data.</text>
</comment>
<proteinExistence type="predicted"/>
<reference evidence="1 2" key="1">
    <citation type="submission" date="2023-01" db="EMBL/GenBank/DDBJ databases">
        <title>Thalassococcus onchidii sp. nov., isolated from a marine invertebrate from the South China Sea.</title>
        <authorList>
            <person name="Xu S."/>
            <person name="Liu Z."/>
            <person name="Xu Y."/>
        </authorList>
    </citation>
    <scope>NUCLEOTIDE SEQUENCE [LARGE SCALE GENOMIC DNA]</scope>
    <source>
        <strain evidence="1 2">KCTC 32084</strain>
    </source>
</reference>
<protein>
    <submittedName>
        <fullName evidence="1">Uncharacterized protein</fullName>
    </submittedName>
</protein>
<sequence length="130" mass="13850">MPLGVLITLVVLGIAGIAALTWALGLAKPRRFANADEARLAFAREYPETPVHDVVLCQNSSAALLNTAHGPAVVWPMGADSTARLLAEAQVDVAEGNLRIALPDYTAPKITLQLDPAEASLWAQQIKETR</sequence>
<gene>
    <name evidence="1" type="ORF">PFY00_02095</name>
</gene>
<name>A0ABT4XNS1_9RHOB</name>
<evidence type="ECO:0000313" key="1">
    <source>
        <dbReference type="EMBL" id="MDA7423508.1"/>
    </source>
</evidence>
<keyword evidence="2" id="KW-1185">Reference proteome</keyword>
<dbReference type="Proteomes" id="UP001210720">
    <property type="component" value="Unassembled WGS sequence"/>
</dbReference>
<organism evidence="1 2">
    <name type="scientific">Thalassococcus lentus</name>
    <dbReference type="NCBI Taxonomy" id="1210524"/>
    <lineage>
        <taxon>Bacteria</taxon>
        <taxon>Pseudomonadati</taxon>
        <taxon>Pseudomonadota</taxon>
        <taxon>Alphaproteobacteria</taxon>
        <taxon>Rhodobacterales</taxon>
        <taxon>Roseobacteraceae</taxon>
        <taxon>Thalassococcus</taxon>
    </lineage>
</organism>
<accession>A0ABT4XNS1</accession>
<evidence type="ECO:0000313" key="2">
    <source>
        <dbReference type="Proteomes" id="UP001210720"/>
    </source>
</evidence>
<dbReference type="RefSeq" id="WP_271430856.1">
    <property type="nucleotide sequence ID" value="NZ_JAQIOY010000001.1"/>
</dbReference>
<dbReference type="EMBL" id="JAQIOY010000001">
    <property type="protein sequence ID" value="MDA7423508.1"/>
    <property type="molecule type" value="Genomic_DNA"/>
</dbReference>